<accession>A0AC61NQD0</accession>
<protein>
    <submittedName>
        <fullName evidence="1">BatD family protein</fullName>
    </submittedName>
</protein>
<name>A0AC61NQD0_9BACT</name>
<dbReference type="Proteomes" id="UP000826212">
    <property type="component" value="Chromosome"/>
</dbReference>
<organism evidence="1 2">
    <name type="scientific">Halosquirtibacter laminarini</name>
    <dbReference type="NCBI Taxonomy" id="3374600"/>
    <lineage>
        <taxon>Bacteria</taxon>
        <taxon>Pseudomonadati</taxon>
        <taxon>Bacteroidota</taxon>
        <taxon>Bacteroidia</taxon>
        <taxon>Marinilabiliales</taxon>
        <taxon>Prolixibacteraceae</taxon>
        <taxon>Halosquirtibacter</taxon>
    </lineage>
</organism>
<dbReference type="EMBL" id="CP081303">
    <property type="protein sequence ID" value="QZE15717.1"/>
    <property type="molecule type" value="Genomic_DNA"/>
</dbReference>
<gene>
    <name evidence="1" type="ORF">K4L44_07755</name>
</gene>
<reference evidence="1" key="1">
    <citation type="submission" date="2021-08" db="EMBL/GenBank/DDBJ databases">
        <title>Novel anaerobic bacterium isolated from sea squirt in East Sea, Republic of Korea.</title>
        <authorList>
            <person name="Nguyen T.H."/>
            <person name="Li Z."/>
            <person name="Lee Y.-J."/>
            <person name="Ko J."/>
            <person name="Kim S.-G."/>
        </authorList>
    </citation>
    <scope>NUCLEOTIDE SEQUENCE</scope>
    <source>
        <strain evidence="1">KCTC 25031</strain>
    </source>
</reference>
<evidence type="ECO:0000313" key="1">
    <source>
        <dbReference type="EMBL" id="QZE15717.1"/>
    </source>
</evidence>
<keyword evidence="2" id="KW-1185">Reference proteome</keyword>
<proteinExistence type="predicted"/>
<sequence>MRKMIFLLLIYVVSSHVVAQSLYSRVVSHRSNIVVGQPLKIDLHVYTSSSFVGEMKRSEVTSTNGYILPNVLDLGTNTIVINDEVVMERTFRYTVVPMVPGNFIFPSFEIKTMVAANRGFVPIDKTCKSKPIKVKVESLPQDDLYSSSQVILKQKWKNLQDTMYVGQVFFQDVTVYTVNTLASFITPFNFEEVDFVRGYLQKDTTIQRIGLDAIRSQRKEKMLYLLTKTGEYHLPKVSVRYYNPYLNREVTKSIDGPFVVVKRNSNSDVLLSQNSILGNKTLDSDTKFSLLDFVKENYIFILWGILVLLLILLLLKRLFSLRFHQVQENEEMIAFKCLLKTSKKDSMRLFTVRLYRWILAKKEVSINTSKLLKDSVIVDDVYEWFESHYCNGSKEDILTRPNLKREIKKMSNKTIVSSDKNWWNPRFKC</sequence>
<evidence type="ECO:0000313" key="2">
    <source>
        <dbReference type="Proteomes" id="UP000826212"/>
    </source>
</evidence>